<gene>
    <name evidence="1" type="ORF">DHETER_LOCUS265</name>
</gene>
<organism evidence="1 2">
    <name type="scientific">Dentiscutata heterogama</name>
    <dbReference type="NCBI Taxonomy" id="1316150"/>
    <lineage>
        <taxon>Eukaryota</taxon>
        <taxon>Fungi</taxon>
        <taxon>Fungi incertae sedis</taxon>
        <taxon>Mucoromycota</taxon>
        <taxon>Glomeromycotina</taxon>
        <taxon>Glomeromycetes</taxon>
        <taxon>Diversisporales</taxon>
        <taxon>Gigasporaceae</taxon>
        <taxon>Dentiscutata</taxon>
    </lineage>
</organism>
<evidence type="ECO:0000313" key="1">
    <source>
        <dbReference type="EMBL" id="CAG8441133.1"/>
    </source>
</evidence>
<comment type="caution">
    <text evidence="1">The sequence shown here is derived from an EMBL/GenBank/DDBJ whole genome shotgun (WGS) entry which is preliminary data.</text>
</comment>
<dbReference type="EMBL" id="CAJVPU010000115">
    <property type="protein sequence ID" value="CAG8441133.1"/>
    <property type="molecule type" value="Genomic_DNA"/>
</dbReference>
<evidence type="ECO:0000313" key="2">
    <source>
        <dbReference type="Proteomes" id="UP000789702"/>
    </source>
</evidence>
<sequence length="1095" mass="121581">MRRASRRRVSYVITHNKDDHGHLLGINSLALDITTPNPETGKPEGILYSAGRDGVIASWDLHLPFRNKKNVNINGSIHKSTESLNEINDVGSRQEFIHPRKNWEIDDEIDFSSQPPSTFRQSFQSHTDWVNDIILCHNNESFVVMVNNSDLFFVYGFMFMFTVISASSDCKINLWHPHKSNSHTPHTIGCHTDYVKTLAYAPGPGWVASGGFDRKIIMWDIKECRPSSFGISSINIDYERPPIATIAESSLKLSVYALACNPIGTVLASGSPEKVVRLWDPRTTKQITSFTGHTDNIRAILVSDDGELVLSGSSDTTIKLWSLKAQRCINTFTVHSDSVWSLYSDHPRLESFYSGCKDGLVAKIDYSGCAEIRDGECVAVCKEESGVVKLISLDNKYIWTATSDSSIKRWLDVPPRRIRKAISQSSSPSISPTSPQLSPPLLTIPSSAIINLTSAGVSYGVTLDAEVATLYSVTTDDQKLESLDIEDPIPLRDSPDFVIKGQHGLVKCTILNNRRHIITLDNSGEVALWDIILCIRVKTFGKRDFNEVVQTVNTTEYIPTWCEVDTRIGALTVHLDEKNCFDAEAYADELDLPEGADIRDDQRINLGKWVLRNLFANFTRTLIQMYEEFPTQNLLLPQRHQPNDYRRELQDDRSLPLQHISFPPATIQAGQLIVNNAFTAPPTVATTQSVNSLSPSTSALPQSPTTPLADFTTGPLTAPATTGSQQPDYFSGSHHNSPTSPTGASGNLTPPGSTGSEPLGGQLPTSEVIKPPPPALINQTSSSSGTSSSLFGRFKPSFGRSKISKTPNTETKPESSGTNVSSENHADAKTDLKPAASTQSQDEPSAQIRKDDESKANSPAKSKGQVQHTGDSNRYHPIHHDQIHSIRNIRPFVQPPFVQLPISETPEIQIPPHTTVIISEVSPEASTFVDSYRGTVETMDKDVELIEHKAHPWLLEFLLKNKIALKDSVKIGFILKPHEGSQLEDLPNGNSRLTANRMLRARKILSYIVEKLELDQPEGEKNEVVAEKTLIEKDEEKTKSSIKPEMWLELVCLDQTLPPTMTLATIKSHIWKQNVDLVMTYRYLNNFKELKLFVD</sequence>
<proteinExistence type="predicted"/>
<accession>A0ACA9JXG5</accession>
<dbReference type="Proteomes" id="UP000789702">
    <property type="component" value="Unassembled WGS sequence"/>
</dbReference>
<name>A0ACA9JXG5_9GLOM</name>
<keyword evidence="2" id="KW-1185">Reference proteome</keyword>
<reference evidence="1" key="1">
    <citation type="submission" date="2021-06" db="EMBL/GenBank/DDBJ databases">
        <authorList>
            <person name="Kallberg Y."/>
            <person name="Tangrot J."/>
            <person name="Rosling A."/>
        </authorList>
    </citation>
    <scope>NUCLEOTIDE SEQUENCE</scope>
    <source>
        <strain evidence="1">IL203A</strain>
    </source>
</reference>
<protein>
    <submittedName>
        <fullName evidence="1">12945_t:CDS:1</fullName>
    </submittedName>
</protein>